<proteinExistence type="inferred from homology"/>
<dbReference type="PANTHER" id="PTHR30158:SF23">
    <property type="entry name" value="MULTIDRUG RESISTANCE PROTEIN MEXA"/>
    <property type="match status" value="1"/>
</dbReference>
<comment type="similarity">
    <text evidence="1">Belongs to the membrane fusion protein (MFP) (TC 8.A.1) family.</text>
</comment>
<evidence type="ECO:0000256" key="2">
    <source>
        <dbReference type="ARBA" id="ARBA00022679"/>
    </source>
</evidence>
<dbReference type="GO" id="GO:0030313">
    <property type="term" value="C:cell envelope"/>
    <property type="evidence" value="ECO:0007669"/>
    <property type="project" value="UniProtKB-SubCell"/>
</dbReference>
<dbReference type="InterPro" id="IPR058626">
    <property type="entry name" value="MdtA-like_b-barrel"/>
</dbReference>
<keyword evidence="3" id="KW-0175">Coiled coil</keyword>
<feature type="signal peptide" evidence="4">
    <location>
        <begin position="1"/>
        <end position="27"/>
    </location>
</feature>
<keyword evidence="4" id="KW-0732">Signal</keyword>
<dbReference type="PROSITE" id="PS51257">
    <property type="entry name" value="PROKAR_LIPOPROTEIN"/>
    <property type="match status" value="1"/>
</dbReference>
<protein>
    <submittedName>
        <fullName evidence="6">Efflux RND transporter periplasmic adaptor subunit</fullName>
    </submittedName>
</protein>
<dbReference type="RefSeq" id="WP_205103836.1">
    <property type="nucleotide sequence ID" value="NZ_JACJJG010000015.1"/>
</dbReference>
<dbReference type="Pfam" id="PF25944">
    <property type="entry name" value="Beta-barrel_RND"/>
    <property type="match status" value="1"/>
</dbReference>
<dbReference type="InterPro" id="IPR058625">
    <property type="entry name" value="MdtA-like_BSH"/>
</dbReference>
<reference evidence="6" key="1">
    <citation type="submission" date="2020-08" db="EMBL/GenBank/DDBJ databases">
        <authorList>
            <person name="Cejkova D."/>
            <person name="Kubasova T."/>
            <person name="Jahodarova E."/>
            <person name="Rychlik I."/>
        </authorList>
    </citation>
    <scope>NUCLEOTIDE SEQUENCE</scope>
    <source>
        <strain evidence="6">An824</strain>
    </source>
</reference>
<evidence type="ECO:0000256" key="3">
    <source>
        <dbReference type="SAM" id="Coils"/>
    </source>
</evidence>
<dbReference type="SUPFAM" id="SSF111369">
    <property type="entry name" value="HlyD-like secretion proteins"/>
    <property type="match status" value="1"/>
</dbReference>
<dbReference type="NCBIfam" id="TIGR01730">
    <property type="entry name" value="RND_mfp"/>
    <property type="match status" value="1"/>
</dbReference>
<dbReference type="EMBL" id="JACJJG010000015">
    <property type="protein sequence ID" value="MBM6673204.1"/>
    <property type="molecule type" value="Genomic_DNA"/>
</dbReference>
<dbReference type="GO" id="GO:0022857">
    <property type="term" value="F:transmembrane transporter activity"/>
    <property type="evidence" value="ECO:0007669"/>
    <property type="project" value="InterPro"/>
</dbReference>
<dbReference type="GO" id="GO:0005886">
    <property type="term" value="C:plasma membrane"/>
    <property type="evidence" value="ECO:0007669"/>
    <property type="project" value="TreeGrafter"/>
</dbReference>
<dbReference type="Proteomes" id="UP000706891">
    <property type="component" value="Unassembled WGS sequence"/>
</dbReference>
<dbReference type="Pfam" id="PF25989">
    <property type="entry name" value="YknX_C"/>
    <property type="match status" value="1"/>
</dbReference>
<evidence type="ECO:0000256" key="1">
    <source>
        <dbReference type="ARBA" id="ARBA00009477"/>
    </source>
</evidence>
<dbReference type="InterPro" id="IPR058637">
    <property type="entry name" value="YknX-like_C"/>
</dbReference>
<dbReference type="GO" id="GO:0046677">
    <property type="term" value="P:response to antibiotic"/>
    <property type="evidence" value="ECO:0007669"/>
    <property type="project" value="TreeGrafter"/>
</dbReference>
<sequence>MKHLKCNIAALACAFVALLSQSCKEKAATGAAGNYKTITASPSACVLEKEYTAILRGVQSVEVRPQVSGTITKICVSEGAHVKRGQTMFIIDQEPYRASLRAAEADVSSARAAVASAQLELEDKRQLRRSGVVADYDVSQAQCTLDEQLAALRNAEAKLAAARTDLSYTEVKSPADGVIGMINYRLGALVSSSIDEPLTTVADVSSVHAYFSVTESEAQRLVADHGSLDKAIATLPCVKLRLGSGEELSAEGTVDAVSGNVDEATGSVAMRATFANPSRILFSGGSATIVIPYKYTNRIIIPQEATYEIQDKKFVYRVVDGKTKSKEITVEPLSDGKRYVVTDGLKKGDVIVAEGAGLLSDGMEIKVKK</sequence>
<evidence type="ECO:0000313" key="6">
    <source>
        <dbReference type="EMBL" id="MBM6673204.1"/>
    </source>
</evidence>
<dbReference type="AlphaFoldDB" id="A0A938WU41"/>
<comment type="caution">
    <text evidence="6">The sequence shown here is derived from an EMBL/GenBank/DDBJ whole genome shotgun (WGS) entry which is preliminary data.</text>
</comment>
<dbReference type="InterPro" id="IPR002792">
    <property type="entry name" value="TRAM_dom"/>
</dbReference>
<keyword evidence="2" id="KW-0808">Transferase</keyword>
<accession>A0A938WU41</accession>
<dbReference type="Gene3D" id="2.40.420.20">
    <property type="match status" value="1"/>
</dbReference>
<dbReference type="Gene3D" id="2.40.30.170">
    <property type="match status" value="1"/>
</dbReference>
<evidence type="ECO:0000313" key="7">
    <source>
        <dbReference type="Proteomes" id="UP000706891"/>
    </source>
</evidence>
<feature type="coiled-coil region" evidence="3">
    <location>
        <begin position="100"/>
        <end position="165"/>
    </location>
</feature>
<dbReference type="InterPro" id="IPR006143">
    <property type="entry name" value="RND_pump_MFP"/>
</dbReference>
<dbReference type="PANTHER" id="PTHR30158">
    <property type="entry name" value="ACRA/E-RELATED COMPONENT OF DRUG EFFLUX TRANSPORTER"/>
    <property type="match status" value="1"/>
</dbReference>
<evidence type="ECO:0000256" key="4">
    <source>
        <dbReference type="SAM" id="SignalP"/>
    </source>
</evidence>
<dbReference type="GO" id="GO:0016740">
    <property type="term" value="F:transferase activity"/>
    <property type="evidence" value="ECO:0007669"/>
    <property type="project" value="UniProtKB-KW"/>
</dbReference>
<dbReference type="PROSITE" id="PS50926">
    <property type="entry name" value="TRAM"/>
    <property type="match status" value="1"/>
</dbReference>
<keyword evidence="7" id="KW-1185">Reference proteome</keyword>
<name>A0A938WU41_9BACT</name>
<reference evidence="6" key="2">
    <citation type="journal article" date="2021" name="Sci. Rep.">
        <title>The distribution of antibiotic resistance genes in chicken gut microbiota commensals.</title>
        <authorList>
            <person name="Juricova H."/>
            <person name="Matiasovicova J."/>
            <person name="Kubasova T."/>
            <person name="Cejkova D."/>
            <person name="Rychlik I."/>
        </authorList>
    </citation>
    <scope>NUCLEOTIDE SEQUENCE</scope>
    <source>
        <strain evidence="6">An824</strain>
    </source>
</reference>
<dbReference type="Gene3D" id="2.40.50.100">
    <property type="match status" value="1"/>
</dbReference>
<feature type="chain" id="PRO_5038017401" evidence="4">
    <location>
        <begin position="28"/>
        <end position="369"/>
    </location>
</feature>
<gene>
    <name evidence="6" type="ORF">H6A34_04845</name>
</gene>
<organism evidence="6 7">
    <name type="scientific">Marseilla massiliensis</name>
    <dbReference type="NCBI Taxonomy" id="1841864"/>
    <lineage>
        <taxon>Bacteria</taxon>
        <taxon>Pseudomonadati</taxon>
        <taxon>Bacteroidota</taxon>
        <taxon>Bacteroidia</taxon>
        <taxon>Bacteroidales</taxon>
        <taxon>Prevotellaceae</taxon>
        <taxon>Marseilla</taxon>
    </lineage>
</organism>
<dbReference type="Gene3D" id="1.10.287.470">
    <property type="entry name" value="Helix hairpin bin"/>
    <property type="match status" value="1"/>
</dbReference>
<dbReference type="Pfam" id="PF25917">
    <property type="entry name" value="BSH_RND"/>
    <property type="match status" value="1"/>
</dbReference>
<feature type="domain" description="TRAM" evidence="5">
    <location>
        <begin position="317"/>
        <end position="369"/>
    </location>
</feature>
<evidence type="ECO:0000259" key="5">
    <source>
        <dbReference type="PROSITE" id="PS50926"/>
    </source>
</evidence>